<reference evidence="8 9" key="1">
    <citation type="journal article" date="2009" name="PLoS Genet.">
        <title>The genome of Nectria haematococca: contribution of supernumerary chromosomes to gene expansion.</title>
        <authorList>
            <person name="Coleman J.J."/>
            <person name="Rounsley S.D."/>
            <person name="Rodriguez-Carres M."/>
            <person name="Kuo A."/>
            <person name="Wasmann C.C."/>
            <person name="Grimwood J."/>
            <person name="Schmutz J."/>
            <person name="Taga M."/>
            <person name="White G.J."/>
            <person name="Zhou S."/>
            <person name="Schwartz D.C."/>
            <person name="Freitag M."/>
            <person name="Ma L.J."/>
            <person name="Danchin E.G."/>
            <person name="Henrissat B."/>
            <person name="Coutinho P.M."/>
            <person name="Nelson D.R."/>
            <person name="Straney D."/>
            <person name="Napoli C.A."/>
            <person name="Barker B.M."/>
            <person name="Gribskov M."/>
            <person name="Rep M."/>
            <person name="Kroken S."/>
            <person name="Molnar I."/>
            <person name="Rensing C."/>
            <person name="Kennell J.C."/>
            <person name="Zamora J."/>
            <person name="Farman M.L."/>
            <person name="Selker E.U."/>
            <person name="Salamov A."/>
            <person name="Shapiro H."/>
            <person name="Pangilinan J."/>
            <person name="Lindquist E."/>
            <person name="Lamers C."/>
            <person name="Grigoriev I.V."/>
            <person name="Geiser D.M."/>
            <person name="Covert S.F."/>
            <person name="Temporini E."/>
            <person name="Vanetten H.D."/>
        </authorList>
    </citation>
    <scope>NUCLEOTIDE SEQUENCE [LARGE SCALE GENOMIC DNA]</scope>
    <source>
        <strain evidence="9">ATCC MYA-4622 / CBS 123669 / FGSC 9596 / NRRL 45880 / 77-13-4</strain>
    </source>
</reference>
<keyword evidence="9" id="KW-1185">Reference proteome</keyword>
<feature type="transmembrane region" description="Helical" evidence="6">
    <location>
        <begin position="434"/>
        <end position="453"/>
    </location>
</feature>
<keyword evidence="5 6" id="KW-0472">Membrane</keyword>
<feature type="transmembrane region" description="Helical" evidence="6">
    <location>
        <begin position="363"/>
        <end position="389"/>
    </location>
</feature>
<proteinExistence type="inferred from homology"/>
<dbReference type="InterPro" id="IPR020846">
    <property type="entry name" value="MFS_dom"/>
</dbReference>
<dbReference type="PROSITE" id="PS50850">
    <property type="entry name" value="MFS"/>
    <property type="match status" value="1"/>
</dbReference>
<dbReference type="InterPro" id="IPR036259">
    <property type="entry name" value="MFS_trans_sf"/>
</dbReference>
<gene>
    <name evidence="8" type="ORF">NECHADRAFT_42507</name>
</gene>
<evidence type="ECO:0000256" key="3">
    <source>
        <dbReference type="ARBA" id="ARBA00022692"/>
    </source>
</evidence>
<evidence type="ECO:0000256" key="6">
    <source>
        <dbReference type="SAM" id="Phobius"/>
    </source>
</evidence>
<keyword evidence="4 6" id="KW-1133">Transmembrane helix</keyword>
<feature type="domain" description="Major facilitator superfamily (MFS) profile" evidence="7">
    <location>
        <begin position="28"/>
        <end position="457"/>
    </location>
</feature>
<organism evidence="8 9">
    <name type="scientific">Fusarium vanettenii (strain ATCC MYA-4622 / CBS 123669 / FGSC 9596 / NRRL 45880 / 77-13-4)</name>
    <name type="common">Fusarium solani subsp. pisi</name>
    <dbReference type="NCBI Taxonomy" id="660122"/>
    <lineage>
        <taxon>Eukaryota</taxon>
        <taxon>Fungi</taxon>
        <taxon>Dikarya</taxon>
        <taxon>Ascomycota</taxon>
        <taxon>Pezizomycotina</taxon>
        <taxon>Sordariomycetes</taxon>
        <taxon>Hypocreomycetidae</taxon>
        <taxon>Hypocreales</taxon>
        <taxon>Nectriaceae</taxon>
        <taxon>Fusarium</taxon>
        <taxon>Fusarium solani species complex</taxon>
        <taxon>Fusarium vanettenii</taxon>
    </lineage>
</organism>
<dbReference type="SUPFAM" id="SSF103473">
    <property type="entry name" value="MFS general substrate transporter"/>
    <property type="match status" value="1"/>
</dbReference>
<dbReference type="Gene3D" id="1.20.1250.20">
    <property type="entry name" value="MFS general substrate transporter like domains"/>
    <property type="match status" value="2"/>
</dbReference>
<evidence type="ECO:0000256" key="5">
    <source>
        <dbReference type="ARBA" id="ARBA00023136"/>
    </source>
</evidence>
<feature type="transmembrane region" description="Helical" evidence="6">
    <location>
        <begin position="25"/>
        <end position="44"/>
    </location>
</feature>
<dbReference type="InterPro" id="IPR005829">
    <property type="entry name" value="Sugar_transporter_CS"/>
</dbReference>
<name>C7ZHP2_FUSV7</name>
<dbReference type="PANTHER" id="PTHR48022">
    <property type="entry name" value="PLASTIDIC GLUCOSE TRANSPORTER 4"/>
    <property type="match status" value="1"/>
</dbReference>
<dbReference type="Pfam" id="PF00083">
    <property type="entry name" value="Sugar_tr"/>
    <property type="match status" value="2"/>
</dbReference>
<feature type="transmembrane region" description="Helical" evidence="6">
    <location>
        <begin position="305"/>
        <end position="327"/>
    </location>
</feature>
<dbReference type="GO" id="GO:0016020">
    <property type="term" value="C:membrane"/>
    <property type="evidence" value="ECO:0007669"/>
    <property type="project" value="UniProtKB-SubCell"/>
</dbReference>
<feature type="transmembrane region" description="Helical" evidence="6">
    <location>
        <begin position="77"/>
        <end position="96"/>
    </location>
</feature>
<evidence type="ECO:0000259" key="7">
    <source>
        <dbReference type="PROSITE" id="PS50850"/>
    </source>
</evidence>
<comment type="subcellular location">
    <subcellularLocation>
        <location evidence="1">Membrane</location>
        <topology evidence="1">Multi-pass membrane protein</topology>
    </subcellularLocation>
</comment>
<feature type="transmembrane region" description="Helical" evidence="6">
    <location>
        <begin position="339"/>
        <end position="356"/>
    </location>
</feature>
<evidence type="ECO:0000256" key="1">
    <source>
        <dbReference type="ARBA" id="ARBA00004141"/>
    </source>
</evidence>
<dbReference type="HOGENOM" id="CLU_001265_11_0_1"/>
<dbReference type="InParanoid" id="C7ZHP2"/>
<dbReference type="PANTHER" id="PTHR48022:SF15">
    <property type="entry name" value="ALPHA-GLUCOSIDE TRANSPORTER, PUTATIVE (AFU_ORTHOLOGUE AFUA_5G00500)-RELATED"/>
    <property type="match status" value="1"/>
</dbReference>
<feature type="transmembrane region" description="Helical" evidence="6">
    <location>
        <begin position="108"/>
        <end position="131"/>
    </location>
</feature>
<dbReference type="PROSITE" id="PS00216">
    <property type="entry name" value="SUGAR_TRANSPORT_1"/>
    <property type="match status" value="2"/>
</dbReference>
<evidence type="ECO:0000256" key="4">
    <source>
        <dbReference type="ARBA" id="ARBA00022989"/>
    </source>
</evidence>
<evidence type="ECO:0000256" key="2">
    <source>
        <dbReference type="ARBA" id="ARBA00010992"/>
    </source>
</evidence>
<dbReference type="InterPro" id="IPR005828">
    <property type="entry name" value="MFS_sugar_transport-like"/>
</dbReference>
<dbReference type="OMA" id="QFASHEW"/>
<evidence type="ECO:0000313" key="8">
    <source>
        <dbReference type="EMBL" id="EEU36526.1"/>
    </source>
</evidence>
<dbReference type="EMBL" id="GG698928">
    <property type="protein sequence ID" value="EEU36526.1"/>
    <property type="molecule type" value="Genomic_DNA"/>
</dbReference>
<protein>
    <recommendedName>
        <fullName evidence="7">Major facilitator superfamily (MFS) profile domain-containing protein</fullName>
    </recommendedName>
</protein>
<dbReference type="GeneID" id="9669344"/>
<comment type="similarity">
    <text evidence="2">Belongs to the major facilitator superfamily. Sugar transporter (TC 2.A.1.1) family.</text>
</comment>
<feature type="transmembrane region" description="Helical" evidence="6">
    <location>
        <begin position="401"/>
        <end position="422"/>
    </location>
</feature>
<sequence length="469" mass="50733">MAFTPNWAEVQPENRWRILRAQPRFAAWALFSALGGIMLGYDWGVSSNAATLPSFQQEYGREFAGSDTGYIIPANYLSGWSAAASGGDIIGILISGQLIEWIGRKHSLLVGAVITAAGVGMQVASTEWVLFLCGRLVNGESHYGEDGGVLLTVASSQQSGSELSISCLPSGSARRYAPNCAASTYFAFVVPLLFLYPWFPESPYYLLKRGRTERARQSLIRIHGHGDQALIDAEMDRIAKDAAFSGSLQAAAAQSGLTLVQCFRSTNLRRTLIANLPAVEQQCVGSTFVLGFITYFMSLVGIKDYFTVTVALTSVMLASSAAAFPLIEAVGRRKLMIPGTYSLTAALLVMGITGCFNTRAAVWVFLVSVFIWAVVYQCTLGAIGFAFGAEVPSLPLRSSTVSLMGFTQMAGVWIVSLVLPYLINPDAANLGAKIGFIFFGLSIPPCVLMWFYIPETKGLSFQEVWDQQL</sequence>
<dbReference type="GO" id="GO:0005351">
    <property type="term" value="F:carbohydrate:proton symporter activity"/>
    <property type="evidence" value="ECO:0007669"/>
    <property type="project" value="TreeGrafter"/>
</dbReference>
<dbReference type="eggNOG" id="KOG0254">
    <property type="taxonomic scope" value="Eukaryota"/>
</dbReference>
<dbReference type="VEuPathDB" id="FungiDB:NECHADRAFT_42507"/>
<feature type="transmembrane region" description="Helical" evidence="6">
    <location>
        <begin position="176"/>
        <end position="199"/>
    </location>
</feature>
<dbReference type="AlphaFoldDB" id="C7ZHP2"/>
<dbReference type="KEGG" id="nhe:NECHADRAFT_42507"/>
<dbReference type="OrthoDB" id="5047966at2759"/>
<accession>C7ZHP2</accession>
<dbReference type="Proteomes" id="UP000005206">
    <property type="component" value="Chromosome 6"/>
</dbReference>
<evidence type="ECO:0000313" key="9">
    <source>
        <dbReference type="Proteomes" id="UP000005206"/>
    </source>
</evidence>
<dbReference type="InterPro" id="IPR050360">
    <property type="entry name" value="MFS_Sugar_Transporters"/>
</dbReference>
<keyword evidence="3 6" id="KW-0812">Transmembrane</keyword>
<dbReference type="RefSeq" id="XP_003042239.1">
    <property type="nucleotide sequence ID" value="XM_003042193.1"/>
</dbReference>